<dbReference type="SUPFAM" id="SSF48452">
    <property type="entry name" value="TPR-like"/>
    <property type="match status" value="1"/>
</dbReference>
<dbReference type="Proteomes" id="UP000623958">
    <property type="component" value="Unassembled WGS sequence"/>
</dbReference>
<protein>
    <submittedName>
        <fullName evidence="2">Lipoprotein</fullName>
    </submittedName>
</protein>
<proteinExistence type="predicted"/>
<reference evidence="2" key="1">
    <citation type="journal article" date="2014" name="Int. J. Syst. Evol. Microbiol.">
        <title>Complete genome sequence of Corynebacterium casei LMG S-19264T (=DSM 44701T), isolated from a smear-ripened cheese.</title>
        <authorList>
            <consortium name="US DOE Joint Genome Institute (JGI-PGF)"/>
            <person name="Walter F."/>
            <person name="Albersmeier A."/>
            <person name="Kalinowski J."/>
            <person name="Ruckert C."/>
        </authorList>
    </citation>
    <scope>NUCLEOTIDE SEQUENCE</scope>
    <source>
        <strain evidence="2">JCM 13306</strain>
    </source>
</reference>
<keyword evidence="2" id="KW-0449">Lipoprotein</keyword>
<reference evidence="2" key="2">
    <citation type="submission" date="2020-09" db="EMBL/GenBank/DDBJ databases">
        <authorList>
            <person name="Sun Q."/>
            <person name="Ohkuma M."/>
        </authorList>
    </citation>
    <scope>NUCLEOTIDE SEQUENCE</scope>
    <source>
        <strain evidence="2">JCM 13306</strain>
    </source>
</reference>
<comment type="caution">
    <text evidence="2">The sequence shown here is derived from an EMBL/GenBank/DDBJ whole genome shotgun (WGS) entry which is preliminary data.</text>
</comment>
<sequence length="274" mass="29126">MKKILLPATACLLAACAHGGYMRPPVAAETLSEPSPQDDRGMYLELIRRMQREGAYYASLAHIDAYRKRFPDTPVLRSLQAEALRRTGRGDEAAEIYRGLLKGPEAAAAWHGLGLIAATQERSGDAEFALAKAVELDPLNVDYLGDLGFNRLRNGQAEEARAPLAQAAELAPGDPRAAANLALWMLLHGQASQAEAIMRQATLPDATRNEVYRLAGNLRNARPRPAPGAAPGVASTPPSSVPATAAPPRPGIVAPPSMLERFGSPNSPSSETTP</sequence>
<accession>A0A919KJI7</accession>
<evidence type="ECO:0000313" key="2">
    <source>
        <dbReference type="EMBL" id="GHH59860.1"/>
    </source>
</evidence>
<dbReference type="PROSITE" id="PS51257">
    <property type="entry name" value="PROKAR_LIPOPROTEIN"/>
    <property type="match status" value="1"/>
</dbReference>
<dbReference type="RefSeq" id="WP_434027600.1">
    <property type="nucleotide sequence ID" value="NZ_BNBA01000040.1"/>
</dbReference>
<feature type="compositionally biased region" description="Low complexity" evidence="1">
    <location>
        <begin position="227"/>
        <end position="244"/>
    </location>
</feature>
<dbReference type="EMBL" id="BNBA01000040">
    <property type="protein sequence ID" value="GHH59860.1"/>
    <property type="molecule type" value="Genomic_DNA"/>
</dbReference>
<dbReference type="Pfam" id="PF14559">
    <property type="entry name" value="TPR_19"/>
    <property type="match status" value="1"/>
</dbReference>
<name>A0A919KJI7_9XANT</name>
<dbReference type="AlphaFoldDB" id="A0A919KJI7"/>
<evidence type="ECO:0000256" key="1">
    <source>
        <dbReference type="SAM" id="MobiDB-lite"/>
    </source>
</evidence>
<keyword evidence="3" id="KW-1185">Reference proteome</keyword>
<evidence type="ECO:0000313" key="3">
    <source>
        <dbReference type="Proteomes" id="UP000623958"/>
    </source>
</evidence>
<dbReference type="InterPro" id="IPR011990">
    <property type="entry name" value="TPR-like_helical_dom_sf"/>
</dbReference>
<feature type="region of interest" description="Disordered" evidence="1">
    <location>
        <begin position="218"/>
        <end position="274"/>
    </location>
</feature>
<organism evidence="2 3">
    <name type="scientific">Xanthomonas boreopolis</name>
    <dbReference type="NCBI Taxonomy" id="86183"/>
    <lineage>
        <taxon>Bacteria</taxon>
        <taxon>Pseudomonadati</taxon>
        <taxon>Pseudomonadota</taxon>
        <taxon>Gammaproteobacteria</taxon>
        <taxon>Lysobacterales</taxon>
        <taxon>Lysobacteraceae</taxon>
        <taxon>Xanthomonas</taxon>
    </lineage>
</organism>
<gene>
    <name evidence="2" type="ORF">GCM10009090_34490</name>
</gene>
<dbReference type="Gene3D" id="1.25.40.10">
    <property type="entry name" value="Tetratricopeptide repeat domain"/>
    <property type="match status" value="1"/>
</dbReference>
<feature type="compositionally biased region" description="Polar residues" evidence="1">
    <location>
        <begin position="264"/>
        <end position="274"/>
    </location>
</feature>